<dbReference type="GO" id="GO:0003677">
    <property type="term" value="F:DNA binding"/>
    <property type="evidence" value="ECO:0007669"/>
    <property type="project" value="UniProtKB-KW"/>
</dbReference>
<keyword evidence="6" id="KW-1185">Reference proteome</keyword>
<dbReference type="OrthoDB" id="9801546at2"/>
<sequence>MFFHTDSQSSSPIYVQLIEQIKELIVKGVLQPGEQLPSVRELSKQMVVNPNTVSKAYQELERQNVIYSESGIRSFISAPSQQQAAEQQTKQIKNDLRKVMIDGFYYGIEKETFQKWIEEIDSEFRRPPT</sequence>
<keyword evidence="3" id="KW-0804">Transcription</keyword>
<evidence type="ECO:0000256" key="2">
    <source>
        <dbReference type="ARBA" id="ARBA00023125"/>
    </source>
</evidence>
<dbReference type="STRING" id="1464123.SAMN05444126_11038"/>
<name>A0A1H9TJE4_9BACI</name>
<gene>
    <name evidence="5" type="ORF">SAMN05444126_11038</name>
</gene>
<organism evidence="5 6">
    <name type="scientific">Salisediminibacterium halotolerans</name>
    <dbReference type="NCBI Taxonomy" id="517425"/>
    <lineage>
        <taxon>Bacteria</taxon>
        <taxon>Bacillati</taxon>
        <taxon>Bacillota</taxon>
        <taxon>Bacilli</taxon>
        <taxon>Bacillales</taxon>
        <taxon>Bacillaceae</taxon>
        <taxon>Salisediminibacterium</taxon>
    </lineage>
</organism>
<dbReference type="InterPro" id="IPR000524">
    <property type="entry name" value="Tscrpt_reg_HTH_GntR"/>
</dbReference>
<keyword evidence="2" id="KW-0238">DNA-binding</keyword>
<accession>A0A1H9TJE4</accession>
<proteinExistence type="predicted"/>
<dbReference type="GO" id="GO:0003700">
    <property type="term" value="F:DNA-binding transcription factor activity"/>
    <property type="evidence" value="ECO:0007669"/>
    <property type="project" value="InterPro"/>
</dbReference>
<dbReference type="RefSeq" id="WP_093072742.1">
    <property type="nucleotide sequence ID" value="NZ_FOGV01000010.1"/>
</dbReference>
<dbReference type="InterPro" id="IPR036390">
    <property type="entry name" value="WH_DNA-bd_sf"/>
</dbReference>
<dbReference type="CDD" id="cd07377">
    <property type="entry name" value="WHTH_GntR"/>
    <property type="match status" value="1"/>
</dbReference>
<evidence type="ECO:0000256" key="1">
    <source>
        <dbReference type="ARBA" id="ARBA00023015"/>
    </source>
</evidence>
<comment type="caution">
    <text evidence="5">The sequence shown here is derived from an EMBL/GenBank/DDBJ whole genome shotgun (WGS) entry which is preliminary data.</text>
</comment>
<dbReference type="SUPFAM" id="SSF46785">
    <property type="entry name" value="Winged helix' DNA-binding domain"/>
    <property type="match status" value="1"/>
</dbReference>
<dbReference type="AlphaFoldDB" id="A0A1H9TJE4"/>
<dbReference type="Proteomes" id="UP000199318">
    <property type="component" value="Unassembled WGS sequence"/>
</dbReference>
<protein>
    <submittedName>
        <fullName evidence="5">GntR family transcriptional regulator</fullName>
    </submittedName>
</protein>
<dbReference type="PANTHER" id="PTHR38445">
    <property type="entry name" value="HTH-TYPE TRANSCRIPTIONAL REPRESSOR YTRA"/>
    <property type="match status" value="1"/>
</dbReference>
<dbReference type="Gene3D" id="1.10.10.10">
    <property type="entry name" value="Winged helix-like DNA-binding domain superfamily/Winged helix DNA-binding domain"/>
    <property type="match status" value="1"/>
</dbReference>
<feature type="domain" description="HTH gntR-type" evidence="4">
    <location>
        <begin position="11"/>
        <end position="79"/>
    </location>
</feature>
<evidence type="ECO:0000259" key="4">
    <source>
        <dbReference type="PROSITE" id="PS50949"/>
    </source>
</evidence>
<evidence type="ECO:0000256" key="3">
    <source>
        <dbReference type="ARBA" id="ARBA00023163"/>
    </source>
</evidence>
<keyword evidence="1" id="KW-0805">Transcription regulation</keyword>
<dbReference type="PROSITE" id="PS50949">
    <property type="entry name" value="HTH_GNTR"/>
    <property type="match status" value="1"/>
</dbReference>
<evidence type="ECO:0000313" key="6">
    <source>
        <dbReference type="Proteomes" id="UP000199318"/>
    </source>
</evidence>
<evidence type="ECO:0000313" key="5">
    <source>
        <dbReference type="EMBL" id="SER96989.1"/>
    </source>
</evidence>
<dbReference type="Pfam" id="PF00392">
    <property type="entry name" value="GntR"/>
    <property type="match status" value="1"/>
</dbReference>
<dbReference type="PANTHER" id="PTHR38445:SF9">
    <property type="entry name" value="HTH-TYPE TRANSCRIPTIONAL REPRESSOR YTRA"/>
    <property type="match status" value="1"/>
</dbReference>
<dbReference type="SMART" id="SM00345">
    <property type="entry name" value="HTH_GNTR"/>
    <property type="match status" value="1"/>
</dbReference>
<dbReference type="EMBL" id="FOGV01000010">
    <property type="protein sequence ID" value="SER96989.1"/>
    <property type="molecule type" value="Genomic_DNA"/>
</dbReference>
<reference evidence="6" key="1">
    <citation type="submission" date="2016-10" db="EMBL/GenBank/DDBJ databases">
        <authorList>
            <person name="de Groot N.N."/>
        </authorList>
    </citation>
    <scope>NUCLEOTIDE SEQUENCE [LARGE SCALE GENOMIC DNA]</scope>
    <source>
        <strain evidence="6">10nlg</strain>
    </source>
</reference>
<dbReference type="InterPro" id="IPR036388">
    <property type="entry name" value="WH-like_DNA-bd_sf"/>
</dbReference>